<dbReference type="RefSeq" id="WP_109227903.1">
    <property type="nucleotide sequence ID" value="NZ_PYHR01000002.1"/>
</dbReference>
<dbReference type="Proteomes" id="UP000245166">
    <property type="component" value="Unassembled WGS sequence"/>
</dbReference>
<evidence type="ECO:0000256" key="3">
    <source>
        <dbReference type="RuleBase" id="RU003694"/>
    </source>
</evidence>
<dbReference type="Pfam" id="PF02801">
    <property type="entry name" value="Ketoacyl-synt_C"/>
    <property type="match status" value="1"/>
</dbReference>
<dbReference type="OrthoDB" id="9808669at2"/>
<dbReference type="CDD" id="cd00834">
    <property type="entry name" value="KAS_I_II"/>
    <property type="match status" value="1"/>
</dbReference>
<dbReference type="Gene3D" id="3.40.47.10">
    <property type="match status" value="1"/>
</dbReference>
<dbReference type="InterPro" id="IPR016039">
    <property type="entry name" value="Thiolase-like"/>
</dbReference>
<dbReference type="PANTHER" id="PTHR11712">
    <property type="entry name" value="POLYKETIDE SYNTHASE-RELATED"/>
    <property type="match status" value="1"/>
</dbReference>
<protein>
    <submittedName>
        <fullName evidence="5">Beta-ketoacyl-[acyl-carrier-protein] synthase II</fullName>
        <ecNumber evidence="5">2.3.1.179</ecNumber>
    </submittedName>
</protein>
<dbReference type="NCBIfam" id="NF005589">
    <property type="entry name" value="PRK07314.1"/>
    <property type="match status" value="1"/>
</dbReference>
<dbReference type="Pfam" id="PF00109">
    <property type="entry name" value="ketoacyl-synt"/>
    <property type="match status" value="1"/>
</dbReference>
<dbReference type="PANTHER" id="PTHR11712:SF336">
    <property type="entry name" value="3-OXOACYL-[ACYL-CARRIER-PROTEIN] SYNTHASE, MITOCHONDRIAL"/>
    <property type="match status" value="1"/>
</dbReference>
<dbReference type="SMART" id="SM00825">
    <property type="entry name" value="PKS_KS"/>
    <property type="match status" value="1"/>
</dbReference>
<keyword evidence="2 3" id="KW-0808">Transferase</keyword>
<dbReference type="SUPFAM" id="SSF53901">
    <property type="entry name" value="Thiolase-like"/>
    <property type="match status" value="2"/>
</dbReference>
<keyword evidence="5" id="KW-0012">Acyltransferase</keyword>
<dbReference type="GO" id="GO:0005829">
    <property type="term" value="C:cytosol"/>
    <property type="evidence" value="ECO:0007669"/>
    <property type="project" value="TreeGrafter"/>
</dbReference>
<proteinExistence type="inferred from homology"/>
<organism evidence="5 6">
    <name type="scientific">Serinibacter arcticus</name>
    <dbReference type="NCBI Taxonomy" id="1655435"/>
    <lineage>
        <taxon>Bacteria</taxon>
        <taxon>Bacillati</taxon>
        <taxon>Actinomycetota</taxon>
        <taxon>Actinomycetes</taxon>
        <taxon>Micrococcales</taxon>
        <taxon>Beutenbergiaceae</taxon>
        <taxon>Serinibacter</taxon>
    </lineage>
</organism>
<name>A0A2U1ZRE9_9MICO</name>
<keyword evidence="6" id="KW-1185">Reference proteome</keyword>
<dbReference type="PROSITE" id="PS52004">
    <property type="entry name" value="KS3_2"/>
    <property type="match status" value="1"/>
</dbReference>
<evidence type="ECO:0000259" key="4">
    <source>
        <dbReference type="PROSITE" id="PS52004"/>
    </source>
</evidence>
<dbReference type="GO" id="GO:0004315">
    <property type="term" value="F:3-oxoacyl-[acyl-carrier-protein] synthase activity"/>
    <property type="evidence" value="ECO:0007669"/>
    <property type="project" value="UniProtKB-EC"/>
</dbReference>
<gene>
    <name evidence="5" type="ORF">C8046_01080</name>
</gene>
<dbReference type="InterPro" id="IPR000794">
    <property type="entry name" value="Beta-ketoacyl_synthase"/>
</dbReference>
<dbReference type="InterPro" id="IPR014031">
    <property type="entry name" value="Ketoacyl_synth_C"/>
</dbReference>
<dbReference type="InterPro" id="IPR014030">
    <property type="entry name" value="Ketoacyl_synth_N"/>
</dbReference>
<evidence type="ECO:0000256" key="1">
    <source>
        <dbReference type="ARBA" id="ARBA00008467"/>
    </source>
</evidence>
<sequence length="407" mass="41144">MSAARTVVVTGLGATSPIGGTAADSWAAALAGTSGVATMTHDWVTALDLPVTFAAELAVEPSEVLTVPETRRMDRSAQVAMVAAREAWADAGAPEVDGERLGVVVGTGLGGLWTLMNGWDTLKERGPRRVLPMTVPMLMPNSSAAYVSIELGAKAGTHATVSACASGAEAIAYGLDMIRSGRADVVVAGGTEACVHGLPIAAFARMQALSTRNDSPETASRPYDSTRDGFVLGEGAGVVVLESEEHARARGAKVYARLAGAGMSSDAGDIAAPDAAGQARAMRSALVDAGLTAEDVVHANAHATSTPAGDIGEAEAIASVMGDVVVSATKSMTGHLLGGAGALETVFTVLAVANHVAPPTINLHDPDPRLPVDVATSPRELRSGQIAALNNSFGFGGHNVSLIVASA</sequence>
<feature type="domain" description="Ketosynthase family 3 (KS3)" evidence="4">
    <location>
        <begin position="4"/>
        <end position="406"/>
    </location>
</feature>
<dbReference type="EMBL" id="PYHR01000002">
    <property type="protein sequence ID" value="PWD49520.1"/>
    <property type="molecule type" value="Genomic_DNA"/>
</dbReference>
<dbReference type="GO" id="GO:0006633">
    <property type="term" value="P:fatty acid biosynthetic process"/>
    <property type="evidence" value="ECO:0007669"/>
    <property type="project" value="TreeGrafter"/>
</dbReference>
<evidence type="ECO:0000256" key="2">
    <source>
        <dbReference type="ARBA" id="ARBA00022679"/>
    </source>
</evidence>
<dbReference type="InterPro" id="IPR020841">
    <property type="entry name" value="PKS_Beta-ketoAc_synthase_dom"/>
</dbReference>
<evidence type="ECO:0000313" key="5">
    <source>
        <dbReference type="EMBL" id="PWD49520.1"/>
    </source>
</evidence>
<accession>A0A2U1ZRE9</accession>
<evidence type="ECO:0000313" key="6">
    <source>
        <dbReference type="Proteomes" id="UP000245166"/>
    </source>
</evidence>
<dbReference type="EC" id="2.3.1.179" evidence="5"/>
<comment type="caution">
    <text evidence="5">The sequence shown here is derived from an EMBL/GenBank/DDBJ whole genome shotgun (WGS) entry which is preliminary data.</text>
</comment>
<dbReference type="FunFam" id="3.40.47.10:FF:000018">
    <property type="entry name" value="3-oxoacyl-[acyl-carrier-protein] synthase 2"/>
    <property type="match status" value="1"/>
</dbReference>
<comment type="similarity">
    <text evidence="1 3">Belongs to the thiolase-like superfamily. Beta-ketoacyl-ACP synthases family.</text>
</comment>
<dbReference type="AlphaFoldDB" id="A0A2U1ZRE9"/>
<reference evidence="5 6" key="1">
    <citation type="submission" date="2018-03" db="EMBL/GenBank/DDBJ databases">
        <title>Genome assembly of novel Miniimonas species PCH200.</title>
        <authorList>
            <person name="Thakur V."/>
            <person name="Kumar V."/>
            <person name="Singh D."/>
        </authorList>
    </citation>
    <scope>NUCLEOTIDE SEQUENCE [LARGE SCALE GENOMIC DNA]</scope>
    <source>
        <strain evidence="5 6">PCH200</strain>
    </source>
</reference>